<evidence type="ECO:0000313" key="3">
    <source>
        <dbReference type="Proteomes" id="UP000240883"/>
    </source>
</evidence>
<feature type="region of interest" description="Disordered" evidence="1">
    <location>
        <begin position="1"/>
        <end position="23"/>
    </location>
</feature>
<evidence type="ECO:0000256" key="1">
    <source>
        <dbReference type="SAM" id="MobiDB-lite"/>
    </source>
</evidence>
<dbReference type="AlphaFoldDB" id="A0A2T2N1X5"/>
<dbReference type="Proteomes" id="UP000240883">
    <property type="component" value="Unassembled WGS sequence"/>
</dbReference>
<reference evidence="2 3" key="1">
    <citation type="journal article" date="2018" name="Front. Microbiol.">
        <title>Genome-Wide Analysis of Corynespora cassiicola Leaf Fall Disease Putative Effectors.</title>
        <authorList>
            <person name="Lopez D."/>
            <person name="Ribeiro S."/>
            <person name="Label P."/>
            <person name="Fumanal B."/>
            <person name="Venisse J.S."/>
            <person name="Kohler A."/>
            <person name="de Oliveira R.R."/>
            <person name="Labutti K."/>
            <person name="Lipzen A."/>
            <person name="Lail K."/>
            <person name="Bauer D."/>
            <person name="Ohm R.A."/>
            <person name="Barry K.W."/>
            <person name="Spatafora J."/>
            <person name="Grigoriev I.V."/>
            <person name="Martin F.M."/>
            <person name="Pujade-Renaud V."/>
        </authorList>
    </citation>
    <scope>NUCLEOTIDE SEQUENCE [LARGE SCALE GENOMIC DNA]</scope>
    <source>
        <strain evidence="2 3">Philippines</strain>
    </source>
</reference>
<keyword evidence="3" id="KW-1185">Reference proteome</keyword>
<proteinExistence type="predicted"/>
<gene>
    <name evidence="2" type="ORF">BS50DRAFT_231309</name>
</gene>
<evidence type="ECO:0000313" key="2">
    <source>
        <dbReference type="EMBL" id="PSN59432.1"/>
    </source>
</evidence>
<dbReference type="EMBL" id="KZ678156">
    <property type="protein sequence ID" value="PSN59432.1"/>
    <property type="molecule type" value="Genomic_DNA"/>
</dbReference>
<name>A0A2T2N1X5_CORCC</name>
<organism evidence="2 3">
    <name type="scientific">Corynespora cassiicola Philippines</name>
    <dbReference type="NCBI Taxonomy" id="1448308"/>
    <lineage>
        <taxon>Eukaryota</taxon>
        <taxon>Fungi</taxon>
        <taxon>Dikarya</taxon>
        <taxon>Ascomycota</taxon>
        <taxon>Pezizomycotina</taxon>
        <taxon>Dothideomycetes</taxon>
        <taxon>Pleosporomycetidae</taxon>
        <taxon>Pleosporales</taxon>
        <taxon>Corynesporascaceae</taxon>
        <taxon>Corynespora</taxon>
    </lineage>
</organism>
<protein>
    <submittedName>
        <fullName evidence="2">Uncharacterized protein</fullName>
    </submittedName>
</protein>
<accession>A0A2T2N1X5</accession>
<sequence length="169" mass="18718">MQAPANTVNRQVTRRPGGNRGRLRKAISDAGTWEECLTLFGSMPSASRGVSTMLPFGHTTFRTNEIFFLALLSCIGRGGLLFRECGRLDFLSWAWSPQEVVEKCVPVAIGREMPMCQQERPRNTMAMVCSSPHRSFRAHARRLDASPSSPPASCLAAALPILQRAAVWW</sequence>
<feature type="compositionally biased region" description="Polar residues" evidence="1">
    <location>
        <begin position="1"/>
        <end position="11"/>
    </location>
</feature>